<evidence type="ECO:0000313" key="9">
    <source>
        <dbReference type="Proteomes" id="UP000230423"/>
    </source>
</evidence>
<evidence type="ECO:0000259" key="7">
    <source>
        <dbReference type="PROSITE" id="PS50835"/>
    </source>
</evidence>
<sequence>MGKSGPNEEAKCFNPPKLRAMPLSSVKAADVPCAEPTIVEKEFHSILDCTASGGGEVHWLFNNIDLDFSSADSYQVAGNGSLVIPKGSPVHGFTCTADYGVIPRRTLRQTPTTGHRPQFTFKPRDSSYREGTAVKLHCEVIGEPRPSITWYHRRQVTFTCKARGVPKPEITWFYEGSIIPHIKGRFMVSDDGSELTVTKVTRQDDGVYSCMAGNSVGAMMADAKLTVDGDFGRTVNFLKFFLICFLNLFFGKSLEVFLANKTFRLLQVDAFIDDATLKSISTQARDNVNR</sequence>
<dbReference type="InterPro" id="IPR013098">
    <property type="entry name" value="Ig_I-set"/>
</dbReference>
<keyword evidence="6" id="KW-0393">Immunoglobulin domain</keyword>
<dbReference type="InterPro" id="IPR007110">
    <property type="entry name" value="Ig-like_dom"/>
</dbReference>
<keyword evidence="4" id="KW-1015">Disulfide bond</keyword>
<dbReference type="SMART" id="SM00409">
    <property type="entry name" value="IG"/>
    <property type="match status" value="1"/>
</dbReference>
<dbReference type="Pfam" id="PF13927">
    <property type="entry name" value="Ig_3"/>
    <property type="match status" value="1"/>
</dbReference>
<dbReference type="InterPro" id="IPR013783">
    <property type="entry name" value="Ig-like_fold"/>
</dbReference>
<proteinExistence type="inferred from homology"/>
<dbReference type="PROSITE" id="PS50835">
    <property type="entry name" value="IG_LIKE"/>
    <property type="match status" value="1"/>
</dbReference>
<dbReference type="SMART" id="SM00408">
    <property type="entry name" value="IGc2"/>
    <property type="match status" value="1"/>
</dbReference>
<dbReference type="Proteomes" id="UP000230423">
    <property type="component" value="Unassembled WGS sequence"/>
</dbReference>
<keyword evidence="5" id="KW-0325">Glycoprotein</keyword>
<feature type="domain" description="Ig-like" evidence="7">
    <location>
        <begin position="117"/>
        <end position="226"/>
    </location>
</feature>
<evidence type="ECO:0000256" key="3">
    <source>
        <dbReference type="ARBA" id="ARBA00022737"/>
    </source>
</evidence>
<keyword evidence="3" id="KW-0677">Repeat</keyword>
<name>A0A2G9TXM7_TELCI</name>
<evidence type="ECO:0000256" key="2">
    <source>
        <dbReference type="ARBA" id="ARBA00022729"/>
    </source>
</evidence>
<dbReference type="InterPro" id="IPR003598">
    <property type="entry name" value="Ig_sub2"/>
</dbReference>
<gene>
    <name evidence="8" type="ORF">TELCIR_16251</name>
</gene>
<organism evidence="8 9">
    <name type="scientific">Teladorsagia circumcincta</name>
    <name type="common">Brown stomach worm</name>
    <name type="synonym">Ostertagia circumcincta</name>
    <dbReference type="NCBI Taxonomy" id="45464"/>
    <lineage>
        <taxon>Eukaryota</taxon>
        <taxon>Metazoa</taxon>
        <taxon>Ecdysozoa</taxon>
        <taxon>Nematoda</taxon>
        <taxon>Chromadorea</taxon>
        <taxon>Rhabditida</taxon>
        <taxon>Rhabditina</taxon>
        <taxon>Rhabditomorpha</taxon>
        <taxon>Strongyloidea</taxon>
        <taxon>Trichostrongylidae</taxon>
        <taxon>Teladorsagia</taxon>
    </lineage>
</organism>
<reference evidence="8 9" key="1">
    <citation type="submission" date="2015-09" db="EMBL/GenBank/DDBJ databases">
        <title>Draft genome of the parasitic nematode Teladorsagia circumcincta isolate WARC Sus (inbred).</title>
        <authorList>
            <person name="Mitreva M."/>
        </authorList>
    </citation>
    <scope>NUCLEOTIDE SEQUENCE [LARGE SCALE GENOMIC DNA]</scope>
    <source>
        <strain evidence="8 9">S</strain>
    </source>
</reference>
<evidence type="ECO:0000313" key="8">
    <source>
        <dbReference type="EMBL" id="PIO62202.1"/>
    </source>
</evidence>
<dbReference type="FunFam" id="2.60.40.10:FF:000299">
    <property type="entry name" value="protogenin isoform X2"/>
    <property type="match status" value="1"/>
</dbReference>
<dbReference type="Gene3D" id="2.60.40.10">
    <property type="entry name" value="Immunoglobulins"/>
    <property type="match status" value="2"/>
</dbReference>
<evidence type="ECO:0000256" key="4">
    <source>
        <dbReference type="ARBA" id="ARBA00023157"/>
    </source>
</evidence>
<dbReference type="PANTHER" id="PTHR12231">
    <property type="entry name" value="CTX-RELATED TYPE I TRANSMEMBRANE PROTEIN"/>
    <property type="match status" value="1"/>
</dbReference>
<dbReference type="InterPro" id="IPR036179">
    <property type="entry name" value="Ig-like_dom_sf"/>
</dbReference>
<accession>A0A2G9TXM7</accession>
<dbReference type="Pfam" id="PF07679">
    <property type="entry name" value="I-set"/>
    <property type="match status" value="1"/>
</dbReference>
<protein>
    <submittedName>
        <fullName evidence="8">Immunoglobulin I-set domain protein</fullName>
    </submittedName>
</protein>
<dbReference type="InterPro" id="IPR051170">
    <property type="entry name" value="Neural/epithelial_adhesion"/>
</dbReference>
<keyword evidence="9" id="KW-1185">Reference proteome</keyword>
<keyword evidence="2" id="KW-0732">Signal</keyword>
<comment type="similarity">
    <text evidence="1">Belongs to the immunoglobulin superfamily. DCC family.</text>
</comment>
<dbReference type="CDD" id="cd00096">
    <property type="entry name" value="Ig"/>
    <property type="match status" value="1"/>
</dbReference>
<dbReference type="SUPFAM" id="SSF48726">
    <property type="entry name" value="Immunoglobulin"/>
    <property type="match status" value="1"/>
</dbReference>
<dbReference type="InterPro" id="IPR003599">
    <property type="entry name" value="Ig_sub"/>
</dbReference>
<dbReference type="AlphaFoldDB" id="A0A2G9TXM7"/>
<evidence type="ECO:0000256" key="6">
    <source>
        <dbReference type="ARBA" id="ARBA00023319"/>
    </source>
</evidence>
<evidence type="ECO:0000256" key="1">
    <source>
        <dbReference type="ARBA" id="ARBA00009588"/>
    </source>
</evidence>
<evidence type="ECO:0000256" key="5">
    <source>
        <dbReference type="ARBA" id="ARBA00023180"/>
    </source>
</evidence>
<dbReference type="EMBL" id="KZ352416">
    <property type="protein sequence ID" value="PIO62202.1"/>
    <property type="molecule type" value="Genomic_DNA"/>
</dbReference>
<dbReference type="OrthoDB" id="823504at2759"/>
<dbReference type="PANTHER" id="PTHR12231:SF253">
    <property type="entry name" value="DPR-INTERACTING PROTEIN ETA, ISOFORM B-RELATED"/>
    <property type="match status" value="1"/>
</dbReference>